<dbReference type="Pfam" id="PF04542">
    <property type="entry name" value="Sigma70_r2"/>
    <property type="match status" value="1"/>
</dbReference>
<dbReference type="GO" id="GO:0003677">
    <property type="term" value="F:DNA binding"/>
    <property type="evidence" value="ECO:0007669"/>
    <property type="project" value="InterPro"/>
</dbReference>
<dbReference type="Gene3D" id="1.10.10.10">
    <property type="entry name" value="Winged helix-like DNA-binding domain superfamily/Winged helix DNA-binding domain"/>
    <property type="match status" value="1"/>
</dbReference>
<comment type="caution">
    <text evidence="7">The sequence shown here is derived from an EMBL/GenBank/DDBJ whole genome shotgun (WGS) entry which is preliminary data.</text>
</comment>
<evidence type="ECO:0000256" key="1">
    <source>
        <dbReference type="ARBA" id="ARBA00010641"/>
    </source>
</evidence>
<dbReference type="PANTHER" id="PTHR43133:SF63">
    <property type="entry name" value="RNA POLYMERASE SIGMA FACTOR FECI-RELATED"/>
    <property type="match status" value="1"/>
</dbReference>
<dbReference type="Proteomes" id="UP000664073">
    <property type="component" value="Unassembled WGS sequence"/>
</dbReference>
<keyword evidence="3" id="KW-0731">Sigma factor</keyword>
<dbReference type="GO" id="GO:0016987">
    <property type="term" value="F:sigma factor activity"/>
    <property type="evidence" value="ECO:0007669"/>
    <property type="project" value="UniProtKB-KW"/>
</dbReference>
<dbReference type="InterPro" id="IPR013324">
    <property type="entry name" value="RNA_pol_sigma_r3/r4-like"/>
</dbReference>
<dbReference type="NCBIfam" id="TIGR02937">
    <property type="entry name" value="sigma70-ECF"/>
    <property type="match status" value="1"/>
</dbReference>
<dbReference type="RefSeq" id="WP_006560043.1">
    <property type="nucleotide sequence ID" value="NZ_JAFVMH010000009.1"/>
</dbReference>
<dbReference type="Gene3D" id="1.10.1740.10">
    <property type="match status" value="1"/>
</dbReference>
<dbReference type="InterPro" id="IPR013325">
    <property type="entry name" value="RNA_pol_sigma_r2"/>
</dbReference>
<keyword evidence="4" id="KW-0804">Transcription</keyword>
<evidence type="ECO:0000313" key="7">
    <source>
        <dbReference type="EMBL" id="MBO1326347.1"/>
    </source>
</evidence>
<dbReference type="InterPro" id="IPR039425">
    <property type="entry name" value="RNA_pol_sigma-70-like"/>
</dbReference>
<sequence length="168" mass="19432">MTSWSTLLTTLFRSEQRKVEALARRKCADPEQAADVVQDAFMRLSRLAEPEAVNNPGHLLFTTASNIMLDYNRRIRRERNRDGGSVAPDLPCPVPDAEVQHAEKQRRAILREAIAALPDETRDIFIRFHLEGRSYRQIAEEKGMDLRRVEYHLRDAMKACRQYASDHQ</sequence>
<gene>
    <name evidence="7" type="ORF">J2D77_14435</name>
</gene>
<organism evidence="7 8">
    <name type="scientific">Acetobacter garciniae</name>
    <dbReference type="NCBI Taxonomy" id="2817435"/>
    <lineage>
        <taxon>Bacteria</taxon>
        <taxon>Pseudomonadati</taxon>
        <taxon>Pseudomonadota</taxon>
        <taxon>Alphaproteobacteria</taxon>
        <taxon>Acetobacterales</taxon>
        <taxon>Acetobacteraceae</taxon>
        <taxon>Acetobacter</taxon>
    </lineage>
</organism>
<dbReference type="InterPro" id="IPR013249">
    <property type="entry name" value="RNA_pol_sigma70_r4_t2"/>
</dbReference>
<evidence type="ECO:0000256" key="2">
    <source>
        <dbReference type="ARBA" id="ARBA00023015"/>
    </source>
</evidence>
<evidence type="ECO:0000256" key="3">
    <source>
        <dbReference type="ARBA" id="ARBA00023082"/>
    </source>
</evidence>
<keyword evidence="2" id="KW-0805">Transcription regulation</keyword>
<protein>
    <submittedName>
        <fullName evidence="7">Sigma-70 family RNA polymerase sigma factor</fullName>
    </submittedName>
</protein>
<dbReference type="PANTHER" id="PTHR43133">
    <property type="entry name" value="RNA POLYMERASE ECF-TYPE SIGMA FACTO"/>
    <property type="match status" value="1"/>
</dbReference>
<evidence type="ECO:0000313" key="8">
    <source>
        <dbReference type="Proteomes" id="UP000664073"/>
    </source>
</evidence>
<evidence type="ECO:0000256" key="4">
    <source>
        <dbReference type="ARBA" id="ARBA00023163"/>
    </source>
</evidence>
<proteinExistence type="inferred from homology"/>
<name>A0A939HQU6_9PROT</name>
<evidence type="ECO:0000259" key="5">
    <source>
        <dbReference type="Pfam" id="PF04542"/>
    </source>
</evidence>
<dbReference type="InterPro" id="IPR036388">
    <property type="entry name" value="WH-like_DNA-bd_sf"/>
</dbReference>
<dbReference type="GO" id="GO:0006352">
    <property type="term" value="P:DNA-templated transcription initiation"/>
    <property type="evidence" value="ECO:0007669"/>
    <property type="project" value="InterPro"/>
</dbReference>
<reference evidence="7" key="1">
    <citation type="submission" date="2021-03" db="EMBL/GenBank/DDBJ databases">
        <title>The complete genome sequence of Acetobacter sp. TBRC 12339.</title>
        <authorList>
            <person name="Charoenyingcharoen P."/>
            <person name="Yukphan P."/>
        </authorList>
    </citation>
    <scope>NUCLEOTIDE SEQUENCE</scope>
    <source>
        <strain evidence="7">TBRC 12339</strain>
    </source>
</reference>
<feature type="domain" description="RNA polymerase sigma factor 70 region 4 type 2" evidence="6">
    <location>
        <begin position="108"/>
        <end position="160"/>
    </location>
</feature>
<dbReference type="EMBL" id="JAFVMH010000009">
    <property type="protein sequence ID" value="MBO1326347.1"/>
    <property type="molecule type" value="Genomic_DNA"/>
</dbReference>
<dbReference type="SUPFAM" id="SSF88946">
    <property type="entry name" value="Sigma2 domain of RNA polymerase sigma factors"/>
    <property type="match status" value="1"/>
</dbReference>
<dbReference type="InterPro" id="IPR007627">
    <property type="entry name" value="RNA_pol_sigma70_r2"/>
</dbReference>
<dbReference type="Pfam" id="PF08281">
    <property type="entry name" value="Sigma70_r4_2"/>
    <property type="match status" value="1"/>
</dbReference>
<accession>A0A939HQU6</accession>
<dbReference type="InterPro" id="IPR014284">
    <property type="entry name" value="RNA_pol_sigma-70_dom"/>
</dbReference>
<feature type="domain" description="RNA polymerase sigma-70 region 2" evidence="5">
    <location>
        <begin position="11"/>
        <end position="77"/>
    </location>
</feature>
<keyword evidence="8" id="KW-1185">Reference proteome</keyword>
<comment type="similarity">
    <text evidence="1">Belongs to the sigma-70 factor family. ECF subfamily.</text>
</comment>
<dbReference type="SUPFAM" id="SSF88659">
    <property type="entry name" value="Sigma3 and sigma4 domains of RNA polymerase sigma factors"/>
    <property type="match status" value="1"/>
</dbReference>
<dbReference type="AlphaFoldDB" id="A0A939HQU6"/>
<evidence type="ECO:0000259" key="6">
    <source>
        <dbReference type="Pfam" id="PF08281"/>
    </source>
</evidence>